<evidence type="ECO:0000256" key="2">
    <source>
        <dbReference type="ARBA" id="ARBA00008420"/>
    </source>
</evidence>
<evidence type="ECO:0000256" key="6">
    <source>
        <dbReference type="ARBA" id="ARBA00022777"/>
    </source>
</evidence>
<dbReference type="Proteomes" id="UP000608594">
    <property type="component" value="Unassembled WGS sequence"/>
</dbReference>
<evidence type="ECO:0000256" key="5">
    <source>
        <dbReference type="ARBA" id="ARBA00022741"/>
    </source>
</evidence>
<dbReference type="Pfam" id="PF13671">
    <property type="entry name" value="AAA_33"/>
    <property type="match status" value="1"/>
</dbReference>
<keyword evidence="5 9" id="KW-0547">Nucleotide-binding</keyword>
<evidence type="ECO:0000256" key="4">
    <source>
        <dbReference type="ARBA" id="ARBA00022679"/>
    </source>
</evidence>
<dbReference type="GO" id="GO:0005524">
    <property type="term" value="F:ATP binding"/>
    <property type="evidence" value="ECO:0007669"/>
    <property type="project" value="UniProtKB-KW"/>
</dbReference>
<protein>
    <recommendedName>
        <fullName evidence="3 9">Gluconokinase</fullName>
        <ecNumber evidence="3 9">2.7.1.12</ecNumber>
    </recommendedName>
</protein>
<dbReference type="CDD" id="cd02021">
    <property type="entry name" value="GntK"/>
    <property type="match status" value="1"/>
</dbReference>
<dbReference type="PANTHER" id="PTHR43442">
    <property type="entry name" value="GLUCONOKINASE-RELATED"/>
    <property type="match status" value="1"/>
</dbReference>
<dbReference type="InterPro" id="IPR027417">
    <property type="entry name" value="P-loop_NTPase"/>
</dbReference>
<sequence>MQDAPNTGATRRLCIMVMGPSGVGKTSISLGLAERLDAAFLEGDDYHPASNREAMAAGHPLTDDMRWPWLKALSIAVVESAQTRCTVFSCSALKHSYRDYLRDHIGALQIVYLHADHDVILERMRARKHFMPPSMLDSQLATLEMPTEDEHVITLDTELPVEISVQHAVDDLRQRGLV</sequence>
<dbReference type="EC" id="2.7.1.12" evidence="3 9"/>
<organism evidence="10 11">
    <name type="scientific">Paracoccus amoyensis</name>
    <dbReference type="NCBI Taxonomy" id="2760093"/>
    <lineage>
        <taxon>Bacteria</taxon>
        <taxon>Pseudomonadati</taxon>
        <taxon>Pseudomonadota</taxon>
        <taxon>Alphaproteobacteria</taxon>
        <taxon>Rhodobacterales</taxon>
        <taxon>Paracoccaceae</taxon>
        <taxon>Paracoccus</taxon>
    </lineage>
</organism>
<evidence type="ECO:0000256" key="7">
    <source>
        <dbReference type="ARBA" id="ARBA00022840"/>
    </source>
</evidence>
<reference evidence="10" key="1">
    <citation type="submission" date="2020-08" db="EMBL/GenBank/DDBJ databases">
        <title>Paracoccus amoyensis sp. nov., isolated from the surface seawater at coast of Xiamen, Fujian.</title>
        <authorList>
            <person name="Lyu L."/>
        </authorList>
    </citation>
    <scope>NUCLEOTIDE SEQUENCE</scope>
    <source>
        <strain evidence="10">11-3</strain>
    </source>
</reference>
<comment type="pathway">
    <text evidence="1">Carbohydrate acid metabolism.</text>
</comment>
<dbReference type="GO" id="GO:0005737">
    <property type="term" value="C:cytoplasm"/>
    <property type="evidence" value="ECO:0007669"/>
    <property type="project" value="TreeGrafter"/>
</dbReference>
<dbReference type="GO" id="GO:0046316">
    <property type="term" value="F:gluconokinase activity"/>
    <property type="evidence" value="ECO:0007669"/>
    <property type="project" value="UniProtKB-EC"/>
</dbReference>
<dbReference type="NCBIfam" id="TIGR01313">
    <property type="entry name" value="therm_gnt_kin"/>
    <property type="match status" value="1"/>
</dbReference>
<gene>
    <name evidence="10" type="ORF">H4P12_17475</name>
</gene>
<evidence type="ECO:0000256" key="3">
    <source>
        <dbReference type="ARBA" id="ARBA00012054"/>
    </source>
</evidence>
<dbReference type="PANTHER" id="PTHR43442:SF3">
    <property type="entry name" value="GLUCONOKINASE-RELATED"/>
    <property type="match status" value="1"/>
</dbReference>
<name>A0A926JCR5_9RHOB</name>
<dbReference type="InterPro" id="IPR006001">
    <property type="entry name" value="Therm_gnt_kin"/>
</dbReference>
<evidence type="ECO:0000313" key="10">
    <source>
        <dbReference type="EMBL" id="MBC9248456.1"/>
    </source>
</evidence>
<dbReference type="GO" id="GO:0005975">
    <property type="term" value="P:carbohydrate metabolic process"/>
    <property type="evidence" value="ECO:0007669"/>
    <property type="project" value="InterPro"/>
</dbReference>
<keyword evidence="4 9" id="KW-0808">Transferase</keyword>
<keyword evidence="6 9" id="KW-0418">Kinase</keyword>
<proteinExistence type="inferred from homology"/>
<comment type="catalytic activity">
    <reaction evidence="8 9">
        <text>D-gluconate + ATP = 6-phospho-D-gluconate + ADP + H(+)</text>
        <dbReference type="Rhea" id="RHEA:19433"/>
        <dbReference type="ChEBI" id="CHEBI:15378"/>
        <dbReference type="ChEBI" id="CHEBI:18391"/>
        <dbReference type="ChEBI" id="CHEBI:30616"/>
        <dbReference type="ChEBI" id="CHEBI:58759"/>
        <dbReference type="ChEBI" id="CHEBI:456216"/>
        <dbReference type="EC" id="2.7.1.12"/>
    </reaction>
</comment>
<keyword evidence="11" id="KW-1185">Reference proteome</keyword>
<accession>A0A926JCR5</accession>
<evidence type="ECO:0000256" key="8">
    <source>
        <dbReference type="ARBA" id="ARBA00048090"/>
    </source>
</evidence>
<evidence type="ECO:0000256" key="1">
    <source>
        <dbReference type="ARBA" id="ARBA00004761"/>
    </source>
</evidence>
<dbReference type="RefSeq" id="WP_187794920.1">
    <property type="nucleotide sequence ID" value="NZ_JACOQL010000007.1"/>
</dbReference>
<keyword evidence="7 9" id="KW-0067">ATP-binding</keyword>
<evidence type="ECO:0000256" key="9">
    <source>
        <dbReference type="RuleBase" id="RU363066"/>
    </source>
</evidence>
<dbReference type="AlphaFoldDB" id="A0A926JCR5"/>
<dbReference type="Gene3D" id="3.40.50.300">
    <property type="entry name" value="P-loop containing nucleotide triphosphate hydrolases"/>
    <property type="match status" value="1"/>
</dbReference>
<comment type="caution">
    <text evidence="10">The sequence shown here is derived from an EMBL/GenBank/DDBJ whole genome shotgun (WGS) entry which is preliminary data.</text>
</comment>
<evidence type="ECO:0000313" key="11">
    <source>
        <dbReference type="Proteomes" id="UP000608594"/>
    </source>
</evidence>
<dbReference type="EMBL" id="JACOQL010000007">
    <property type="protein sequence ID" value="MBC9248456.1"/>
    <property type="molecule type" value="Genomic_DNA"/>
</dbReference>
<dbReference type="SUPFAM" id="SSF52540">
    <property type="entry name" value="P-loop containing nucleoside triphosphate hydrolases"/>
    <property type="match status" value="1"/>
</dbReference>
<comment type="similarity">
    <text evidence="2 9">Belongs to the gluconokinase GntK/GntV family.</text>
</comment>